<evidence type="ECO:0000313" key="3">
    <source>
        <dbReference type="Proteomes" id="UP001438953"/>
    </source>
</evidence>
<evidence type="ECO:0000313" key="2">
    <source>
        <dbReference type="EMBL" id="MER5173851.1"/>
    </source>
</evidence>
<sequence>MFGTMTPCVAQKWSPGIGDPTILGWSTVLAYFVVCMLCIAAARVKKEVQISIFFVSIAVILLFLTINKQLDLQSALTAYGKCLAKAQGWYNQRRTIQVEAIYGIIAAAVALGLALGIYFRRIWSQIWLALLGLAVLIGFIAIRALSFHHMDQLITSHIAGLRLNGVFELTGIGLIGLNALWVIRRWSS</sequence>
<dbReference type="EMBL" id="JAYWLC010000033">
    <property type="protein sequence ID" value="MER5173851.1"/>
    <property type="molecule type" value="Genomic_DNA"/>
</dbReference>
<feature type="transmembrane region" description="Helical" evidence="1">
    <location>
        <begin position="48"/>
        <end position="66"/>
    </location>
</feature>
<dbReference type="Proteomes" id="UP001438953">
    <property type="component" value="Unassembled WGS sequence"/>
</dbReference>
<accession>A0ABV1SMP1</accession>
<reference evidence="2 3" key="1">
    <citation type="submission" date="2024-01" db="EMBL/GenBank/DDBJ databases">
        <authorList>
            <person name="Deng Y."/>
            <person name="Su J."/>
        </authorList>
    </citation>
    <scope>NUCLEOTIDE SEQUENCE [LARGE SCALE GENOMIC DNA]</scope>
    <source>
        <strain evidence="2 3">CPCC 100088</strain>
    </source>
</reference>
<dbReference type="GO" id="GO:0016853">
    <property type="term" value="F:isomerase activity"/>
    <property type="evidence" value="ECO:0007669"/>
    <property type="project" value="UniProtKB-KW"/>
</dbReference>
<protein>
    <submittedName>
        <fullName evidence="2">Isopropylmalate isomerase</fullName>
    </submittedName>
</protein>
<evidence type="ECO:0000256" key="1">
    <source>
        <dbReference type="SAM" id="Phobius"/>
    </source>
</evidence>
<proteinExistence type="predicted"/>
<feature type="transmembrane region" description="Helical" evidence="1">
    <location>
        <begin position="100"/>
        <end position="119"/>
    </location>
</feature>
<keyword evidence="2" id="KW-0413">Isomerase</keyword>
<feature type="transmembrane region" description="Helical" evidence="1">
    <location>
        <begin position="22"/>
        <end position="41"/>
    </location>
</feature>
<keyword evidence="3" id="KW-1185">Reference proteome</keyword>
<name>A0ABV1SMP1_9RHOB</name>
<keyword evidence="1" id="KW-0472">Membrane</keyword>
<feature type="transmembrane region" description="Helical" evidence="1">
    <location>
        <begin position="165"/>
        <end position="183"/>
    </location>
</feature>
<keyword evidence="1" id="KW-0812">Transmembrane</keyword>
<gene>
    <name evidence="2" type="ORF">VSX56_19025</name>
</gene>
<reference evidence="2 3" key="2">
    <citation type="submission" date="2024-06" db="EMBL/GenBank/DDBJ databases">
        <title>Thioclava kandeliae sp. nov. from a rhizosphere soil sample of Kandelia candel in a mangrove.</title>
        <authorList>
            <person name="Mu T."/>
        </authorList>
    </citation>
    <scope>NUCLEOTIDE SEQUENCE [LARGE SCALE GENOMIC DNA]</scope>
    <source>
        <strain evidence="2 3">CPCC 100088</strain>
    </source>
</reference>
<dbReference type="RefSeq" id="WP_350939152.1">
    <property type="nucleotide sequence ID" value="NZ_JAYWLC010000033.1"/>
</dbReference>
<organism evidence="2 3">
    <name type="scientific">Thioclava kandeliae</name>
    <dbReference type="NCBI Taxonomy" id="3070818"/>
    <lineage>
        <taxon>Bacteria</taxon>
        <taxon>Pseudomonadati</taxon>
        <taxon>Pseudomonadota</taxon>
        <taxon>Alphaproteobacteria</taxon>
        <taxon>Rhodobacterales</taxon>
        <taxon>Paracoccaceae</taxon>
        <taxon>Thioclava</taxon>
    </lineage>
</organism>
<feature type="transmembrane region" description="Helical" evidence="1">
    <location>
        <begin position="126"/>
        <end position="145"/>
    </location>
</feature>
<keyword evidence="1" id="KW-1133">Transmembrane helix</keyword>
<comment type="caution">
    <text evidence="2">The sequence shown here is derived from an EMBL/GenBank/DDBJ whole genome shotgun (WGS) entry which is preliminary data.</text>
</comment>